<dbReference type="KEGG" id="oni:Osc7112_5623"/>
<dbReference type="InterPro" id="IPR017642">
    <property type="entry name" value="DNA_S_mod_DndB"/>
</dbReference>
<dbReference type="HOGENOM" id="CLU_036711_1_0_3"/>
<feature type="compositionally biased region" description="Basic and acidic residues" evidence="1">
    <location>
        <begin position="69"/>
        <end position="79"/>
    </location>
</feature>
<name>K9VPH2_9CYAN</name>
<protein>
    <submittedName>
        <fullName evidence="2">DGQHR domain protein</fullName>
    </submittedName>
</protein>
<dbReference type="CDD" id="cd16412">
    <property type="entry name" value="dndB"/>
    <property type="match status" value="1"/>
</dbReference>
<dbReference type="PATRIC" id="fig|179408.3.peg.7022"/>
<sequence>MPNDNSNQPELNQRLDEFLEPYFARYHRQKCYPGLIFQHGKRKMVQFNVPADDLPTLLQAKPSTNNEPESGKNRPEIKGHAEEVKEYILKRVRKDQPWIVGTLTANVDPEKIEIIELSRGICLVVIPRGVKLDITDGQHRKRAIHELIESANGELIGDNDFPITLVLEGNLNQCQRDFRDMAQTKALDKSLLLSFGEMEGRIGICKQLIEQVPIFKGKTEKVKGSPSSKEKRIYTMNYVVKAVSCAFANDPNNELKDCDLSECSAAIISGLTQFFTECSLTQYIYETEAHDLTVNEIDNFKESCLLGRSVGIEILGKLLYCTYDADSYCFDPEQVSELAQLDWSRKSHLWEGNVVLSNNNPNNLVRNYRITASVNAVKMAVNQVKAHLEWI</sequence>
<evidence type="ECO:0000313" key="3">
    <source>
        <dbReference type="Proteomes" id="UP000010478"/>
    </source>
</evidence>
<keyword evidence="3" id="KW-1185">Reference proteome</keyword>
<dbReference type="NCBIfam" id="TIGR03187">
    <property type="entry name" value="DGQHR"/>
    <property type="match status" value="1"/>
</dbReference>
<dbReference type="OrthoDB" id="3524978at2"/>
<dbReference type="AlphaFoldDB" id="K9VPH2"/>
<organism evidence="2 3">
    <name type="scientific">Phormidium nigroviride PCC 7112</name>
    <dbReference type="NCBI Taxonomy" id="179408"/>
    <lineage>
        <taxon>Bacteria</taxon>
        <taxon>Bacillati</taxon>
        <taxon>Cyanobacteriota</taxon>
        <taxon>Cyanophyceae</taxon>
        <taxon>Oscillatoriophycideae</taxon>
        <taxon>Oscillatoriales</taxon>
        <taxon>Oscillatoriaceae</taxon>
        <taxon>Phormidium</taxon>
    </lineage>
</organism>
<accession>K9VPH2</accession>
<dbReference type="Pfam" id="PF14072">
    <property type="entry name" value="DndB"/>
    <property type="match status" value="1"/>
</dbReference>
<dbReference type="EMBL" id="CP003614">
    <property type="protein sequence ID" value="AFZ09841.1"/>
    <property type="molecule type" value="Genomic_DNA"/>
</dbReference>
<dbReference type="Proteomes" id="UP000010478">
    <property type="component" value="Chromosome"/>
</dbReference>
<feature type="region of interest" description="Disordered" evidence="1">
    <location>
        <begin position="56"/>
        <end position="79"/>
    </location>
</feature>
<gene>
    <name evidence="2" type="ORF">Osc7112_5623</name>
</gene>
<reference evidence="2 3" key="1">
    <citation type="submission" date="2012-05" db="EMBL/GenBank/DDBJ databases">
        <title>Finished chromosome of genome of Oscillatoria sp. PCC 7112.</title>
        <authorList>
            <consortium name="US DOE Joint Genome Institute"/>
            <person name="Gugger M."/>
            <person name="Coursin T."/>
            <person name="Rippka R."/>
            <person name="Tandeau De Marsac N."/>
            <person name="Huntemann M."/>
            <person name="Wei C.-L."/>
            <person name="Han J."/>
            <person name="Detter J.C."/>
            <person name="Han C."/>
            <person name="Tapia R."/>
            <person name="Davenport K."/>
            <person name="Daligault H."/>
            <person name="Erkkila T."/>
            <person name="Gu W."/>
            <person name="Munk A.C.C."/>
            <person name="Teshima H."/>
            <person name="Xu Y."/>
            <person name="Chain P."/>
            <person name="Chen A."/>
            <person name="Krypides N."/>
            <person name="Mavromatis K."/>
            <person name="Markowitz V."/>
            <person name="Szeto E."/>
            <person name="Ivanova N."/>
            <person name="Mikhailova N."/>
            <person name="Ovchinnikova G."/>
            <person name="Pagani I."/>
            <person name="Pati A."/>
            <person name="Goodwin L."/>
            <person name="Peters L."/>
            <person name="Pitluck S."/>
            <person name="Woyke T."/>
            <person name="Kerfeld C."/>
        </authorList>
    </citation>
    <scope>NUCLEOTIDE SEQUENCE [LARGE SCALE GENOMIC DNA]</scope>
    <source>
        <strain evidence="2 3">PCC 7112</strain>
    </source>
</reference>
<proteinExistence type="predicted"/>
<dbReference type="InterPro" id="IPR017601">
    <property type="entry name" value="DGQHR-contain_dom"/>
</dbReference>
<evidence type="ECO:0000313" key="2">
    <source>
        <dbReference type="EMBL" id="AFZ09841.1"/>
    </source>
</evidence>
<dbReference type="RefSeq" id="WP_015179046.1">
    <property type="nucleotide sequence ID" value="NC_019729.1"/>
</dbReference>
<evidence type="ECO:0000256" key="1">
    <source>
        <dbReference type="SAM" id="MobiDB-lite"/>
    </source>
</evidence>
<dbReference type="eggNOG" id="ENOG5031CHZ">
    <property type="taxonomic scope" value="Bacteria"/>
</dbReference>